<evidence type="ECO:0000313" key="1">
    <source>
        <dbReference type="EMBL" id="KEQ79149.1"/>
    </source>
</evidence>
<dbReference type="HOGENOM" id="CLU_093898_0_0_1"/>
<sequence>MRRLVYHARSSHGVSSSVFFKTNAATMHSSTPAAILFLLSPSAFAASCSSFTPSQDPYSQPASNTFIISKGVTCDSTTDVCRVPIGGYVTDGRSMNITTDSEDSIYQRIADTVGFSFNESITTWWGSSNVSEPDTWPIQNGTSGYVGWTAIHRCTSGQLSGCDASTVEGIYVEACTPFPPGGDVELSGTTAAITTDRSTAEALTCNPANTTAAQNGNYSNSCSTADSQPEEGAASGLGGVSLVLLSGSLLVAFVGI</sequence>
<reference evidence="1 2" key="1">
    <citation type="journal article" date="2014" name="BMC Genomics">
        <title>Genome sequencing of four Aureobasidium pullulans varieties: biotechnological potential, stress tolerance, and description of new species.</title>
        <authorList>
            <person name="Gostin Ar C."/>
            <person name="Ohm R.A."/>
            <person name="Kogej T."/>
            <person name="Sonjak S."/>
            <person name="Turk M."/>
            <person name="Zajc J."/>
            <person name="Zalar P."/>
            <person name="Grube M."/>
            <person name="Sun H."/>
            <person name="Han J."/>
            <person name="Sharma A."/>
            <person name="Chiniquy J."/>
            <person name="Ngan C.Y."/>
            <person name="Lipzen A."/>
            <person name="Barry K."/>
            <person name="Grigoriev I.V."/>
            <person name="Gunde-Cimerman N."/>
        </authorList>
    </citation>
    <scope>NUCLEOTIDE SEQUENCE [LARGE SCALE GENOMIC DNA]</scope>
    <source>
        <strain evidence="1 2">EXF-150</strain>
    </source>
</reference>
<dbReference type="GeneID" id="40741290"/>
<proteinExistence type="predicted"/>
<evidence type="ECO:0000313" key="2">
    <source>
        <dbReference type="Proteomes" id="UP000030706"/>
    </source>
</evidence>
<dbReference type="Pfam" id="PF19535">
    <property type="entry name" value="DUF6060"/>
    <property type="match status" value="1"/>
</dbReference>
<dbReference type="EMBL" id="KL585009">
    <property type="protein sequence ID" value="KEQ79149.1"/>
    <property type="molecule type" value="Genomic_DNA"/>
</dbReference>
<keyword evidence="2" id="KW-1185">Reference proteome</keyword>
<dbReference type="AlphaFoldDB" id="A0A074X5Z0"/>
<protein>
    <submittedName>
        <fullName evidence="1">Uncharacterized protein</fullName>
    </submittedName>
</protein>
<dbReference type="InterPro" id="IPR045702">
    <property type="entry name" value="DUF6060"/>
</dbReference>
<name>A0A074X5Z0_AURPU</name>
<dbReference type="RefSeq" id="XP_029755336.1">
    <property type="nucleotide sequence ID" value="XM_029898984.1"/>
</dbReference>
<accession>A0A074X5Z0</accession>
<dbReference type="OrthoDB" id="3849453at2759"/>
<dbReference type="Proteomes" id="UP000030706">
    <property type="component" value="Unassembled WGS sequence"/>
</dbReference>
<organism evidence="1 2">
    <name type="scientific">Aureobasidium pullulans EXF-150</name>
    <dbReference type="NCBI Taxonomy" id="1043002"/>
    <lineage>
        <taxon>Eukaryota</taxon>
        <taxon>Fungi</taxon>
        <taxon>Dikarya</taxon>
        <taxon>Ascomycota</taxon>
        <taxon>Pezizomycotina</taxon>
        <taxon>Dothideomycetes</taxon>
        <taxon>Dothideomycetidae</taxon>
        <taxon>Dothideales</taxon>
        <taxon>Saccotheciaceae</taxon>
        <taxon>Aureobasidium</taxon>
    </lineage>
</organism>
<gene>
    <name evidence="1" type="ORF">M438DRAFT_153597</name>
</gene>